<feature type="domain" description="C2H2-type" evidence="9">
    <location>
        <begin position="454"/>
        <end position="482"/>
    </location>
</feature>
<dbReference type="Proteomes" id="UP001652740">
    <property type="component" value="Unplaced"/>
</dbReference>
<keyword evidence="4 7" id="KW-0863">Zinc-finger</keyword>
<feature type="domain" description="C2H2-type" evidence="9">
    <location>
        <begin position="573"/>
        <end position="601"/>
    </location>
</feature>
<evidence type="ECO:0000256" key="4">
    <source>
        <dbReference type="ARBA" id="ARBA00022771"/>
    </source>
</evidence>
<feature type="domain" description="C2H2-type" evidence="9">
    <location>
        <begin position="311"/>
        <end position="338"/>
    </location>
</feature>
<feature type="domain" description="C2H2-type" evidence="9">
    <location>
        <begin position="544"/>
        <end position="572"/>
    </location>
</feature>
<dbReference type="Pfam" id="PF00096">
    <property type="entry name" value="zf-C2H2"/>
    <property type="match status" value="4"/>
</dbReference>
<reference evidence="11" key="1">
    <citation type="submission" date="2025-08" db="UniProtKB">
        <authorList>
            <consortium name="RefSeq"/>
        </authorList>
    </citation>
    <scope>IDENTIFICATION</scope>
    <source>
        <tissue evidence="11">Whole larvae</tissue>
    </source>
</reference>
<dbReference type="PANTHER" id="PTHR24376:SF235">
    <property type="entry name" value="C2H2-TYPE DOMAIN-CONTAINING PROTEIN"/>
    <property type="match status" value="1"/>
</dbReference>
<dbReference type="SMART" id="SM00355">
    <property type="entry name" value="ZnF_C2H2"/>
    <property type="match status" value="17"/>
</dbReference>
<evidence type="ECO:0000256" key="8">
    <source>
        <dbReference type="SAM" id="MobiDB-lite"/>
    </source>
</evidence>
<dbReference type="RefSeq" id="XP_052757171.1">
    <property type="nucleotide sequence ID" value="XM_052901211.1"/>
</dbReference>
<keyword evidence="3" id="KW-0677">Repeat</keyword>
<evidence type="ECO:0000313" key="10">
    <source>
        <dbReference type="Proteomes" id="UP001652740"/>
    </source>
</evidence>
<dbReference type="InterPro" id="IPR013087">
    <property type="entry name" value="Znf_C2H2_type"/>
</dbReference>
<evidence type="ECO:0000259" key="9">
    <source>
        <dbReference type="PROSITE" id="PS50157"/>
    </source>
</evidence>
<comment type="subcellular location">
    <subcellularLocation>
        <location evidence="1">Nucleus</location>
    </subcellularLocation>
</comment>
<dbReference type="PROSITE" id="PS50157">
    <property type="entry name" value="ZINC_FINGER_C2H2_2"/>
    <property type="match status" value="14"/>
</dbReference>
<feature type="domain" description="C2H2-type" evidence="9">
    <location>
        <begin position="517"/>
        <end position="539"/>
    </location>
</feature>
<dbReference type="InterPro" id="IPR036236">
    <property type="entry name" value="Znf_C2H2_sf"/>
</dbReference>
<evidence type="ECO:0000256" key="7">
    <source>
        <dbReference type="PROSITE-ProRule" id="PRU00042"/>
    </source>
</evidence>
<dbReference type="PANTHER" id="PTHR24376">
    <property type="entry name" value="ZINC FINGER PROTEIN"/>
    <property type="match status" value="1"/>
</dbReference>
<evidence type="ECO:0000256" key="5">
    <source>
        <dbReference type="ARBA" id="ARBA00022833"/>
    </source>
</evidence>
<feature type="region of interest" description="Disordered" evidence="8">
    <location>
        <begin position="1"/>
        <end position="41"/>
    </location>
</feature>
<keyword evidence="2" id="KW-0479">Metal-binding</keyword>
<dbReference type="GeneID" id="113510081"/>
<feature type="domain" description="C2H2-type" evidence="9">
    <location>
        <begin position="339"/>
        <end position="366"/>
    </location>
</feature>
<sequence length="718" mass="83618">MAVGSSGGQANATREINEVETRTGVVKRKDDQNKVDLRKRKRKDDASVLRKHYVNIREILKHSNATPIRSRGGIGYACSFCTDQYPDPADLKRHTLEIHNDLSKASFMQRNRLFEYFVRLDITELICKICGINIDTLENLMAHLKSDHQIKIFTDIKNHILPFKFETKSLQCFMCLNVFNKFKSLLEHMNSHYKNYVCNTCQAGFVNMRQLTNHRPSHKTGTFKCGYCDKVFDTQAKRRGHEKGVHIYKNVLHKCGYCNERFTLPRLKDEHLKSVHGVRISFNCQACDKTFNSTKLLNSHTKRDHLMERFFKCKQCDKEFFAVGQLKNHMLSHTGEREYKCDVCLKSYGRKYTLKEHMRIHADDRRFKCEHCGQAFVQKCVIKKEAVIVTLKEVKTEFNEHTNEKKKKVAAKAKSNIKSDGKIGEELEKHRHNARLILLNSNATPIRAYQGIGYCCCFCAEQFPNPGNLKRHTLDEHDDKSKSKFMKGSVMAKYSVKLDITGLSCLLEHMSVHYKNYNCDKCDAGFVNRSLLYRHSLVHVTGNFKCNYCDSVFETLPKSKHHERKAHRKTQSHKCGYCNERFKENYKKIEHLIEVHGIKQPGECQACDKKFATTRALRQHLKRYHLLEKNYKCSQCPMGFFTGVELNYHMVKHTGEKQFQCGVCYKSYGRKKTLKEHMRIHNNDRKFKCQHCGQAFVQKCSLKGHLRSKHGKMCNDSI</sequence>
<feature type="domain" description="C2H2-type" evidence="9">
    <location>
        <begin position="196"/>
        <end position="218"/>
    </location>
</feature>
<feature type="domain" description="C2H2-type" evidence="9">
    <location>
        <begin position="223"/>
        <end position="246"/>
    </location>
</feature>
<feature type="domain" description="C2H2-type" evidence="9">
    <location>
        <begin position="282"/>
        <end position="310"/>
    </location>
</feature>
<keyword evidence="10" id="KW-1185">Reference proteome</keyword>
<protein>
    <submittedName>
        <fullName evidence="11">Zinc finger protein 208-like</fullName>
    </submittedName>
</protein>
<organism evidence="10 11">
    <name type="scientific">Galleria mellonella</name>
    <name type="common">Greater wax moth</name>
    <dbReference type="NCBI Taxonomy" id="7137"/>
    <lineage>
        <taxon>Eukaryota</taxon>
        <taxon>Metazoa</taxon>
        <taxon>Ecdysozoa</taxon>
        <taxon>Arthropoda</taxon>
        <taxon>Hexapoda</taxon>
        <taxon>Insecta</taxon>
        <taxon>Pterygota</taxon>
        <taxon>Neoptera</taxon>
        <taxon>Endopterygota</taxon>
        <taxon>Lepidoptera</taxon>
        <taxon>Glossata</taxon>
        <taxon>Ditrysia</taxon>
        <taxon>Pyraloidea</taxon>
        <taxon>Pyralidae</taxon>
        <taxon>Galleriinae</taxon>
        <taxon>Galleria</taxon>
    </lineage>
</organism>
<evidence type="ECO:0000256" key="6">
    <source>
        <dbReference type="ARBA" id="ARBA00023242"/>
    </source>
</evidence>
<name>A0ABM3N0S1_GALME</name>
<feature type="domain" description="C2H2-type" evidence="9">
    <location>
        <begin position="602"/>
        <end position="630"/>
    </location>
</feature>
<feature type="domain" description="C2H2-type" evidence="9">
    <location>
        <begin position="687"/>
        <end position="710"/>
    </location>
</feature>
<dbReference type="Gene3D" id="3.30.160.60">
    <property type="entry name" value="Classic Zinc Finger"/>
    <property type="match status" value="10"/>
</dbReference>
<feature type="compositionally biased region" description="Basic and acidic residues" evidence="8">
    <location>
        <begin position="15"/>
        <end position="36"/>
    </location>
</feature>
<keyword evidence="5" id="KW-0862">Zinc</keyword>
<evidence type="ECO:0000256" key="3">
    <source>
        <dbReference type="ARBA" id="ARBA00022737"/>
    </source>
</evidence>
<feature type="domain" description="C2H2-type" evidence="9">
    <location>
        <begin position="76"/>
        <end position="104"/>
    </location>
</feature>
<feature type="domain" description="C2H2-type" evidence="9">
    <location>
        <begin position="631"/>
        <end position="658"/>
    </location>
</feature>
<evidence type="ECO:0000256" key="1">
    <source>
        <dbReference type="ARBA" id="ARBA00004123"/>
    </source>
</evidence>
<proteinExistence type="predicted"/>
<feature type="domain" description="C2H2-type" evidence="9">
    <location>
        <begin position="659"/>
        <end position="686"/>
    </location>
</feature>
<accession>A0ABM3N0S1</accession>
<keyword evidence="6" id="KW-0539">Nucleus</keyword>
<dbReference type="SUPFAM" id="SSF57667">
    <property type="entry name" value="beta-beta-alpha zinc fingers"/>
    <property type="match status" value="6"/>
</dbReference>
<evidence type="ECO:0000313" key="11">
    <source>
        <dbReference type="RefSeq" id="XP_052757171.1"/>
    </source>
</evidence>
<dbReference type="Pfam" id="PF13912">
    <property type="entry name" value="zf-C2H2_6"/>
    <property type="match status" value="3"/>
</dbReference>
<evidence type="ECO:0000256" key="2">
    <source>
        <dbReference type="ARBA" id="ARBA00022723"/>
    </source>
</evidence>
<gene>
    <name evidence="11" type="primary">LOC113510081</name>
</gene>
<dbReference type="PROSITE" id="PS00028">
    <property type="entry name" value="ZINC_FINGER_C2H2_1"/>
    <property type="match status" value="15"/>
</dbReference>